<dbReference type="AlphaFoldDB" id="A0A3P7RWJ1"/>
<accession>A0A3P7RWJ1</accession>
<dbReference type="OrthoDB" id="9809406at2"/>
<evidence type="ECO:0000313" key="3">
    <source>
        <dbReference type="Proteomes" id="UP000279029"/>
    </source>
</evidence>
<evidence type="ECO:0000259" key="1">
    <source>
        <dbReference type="SMART" id="SM00909"/>
    </source>
</evidence>
<dbReference type="InterPro" id="IPR012854">
    <property type="entry name" value="Cu_amine_oxidase-like_N"/>
</dbReference>
<dbReference type="InterPro" id="IPR036582">
    <property type="entry name" value="Mao_N_sf"/>
</dbReference>
<feature type="domain" description="GerMN" evidence="1">
    <location>
        <begin position="313"/>
        <end position="401"/>
    </location>
</feature>
<dbReference type="SUPFAM" id="SSF55383">
    <property type="entry name" value="Copper amine oxidase, domain N"/>
    <property type="match status" value="1"/>
</dbReference>
<evidence type="ECO:0000313" key="2">
    <source>
        <dbReference type="EMBL" id="VDN47052.1"/>
    </source>
</evidence>
<dbReference type="Proteomes" id="UP000279029">
    <property type="component" value="Chromosome"/>
</dbReference>
<reference evidence="2 3" key="1">
    <citation type="submission" date="2018-09" db="EMBL/GenBank/DDBJ databases">
        <authorList>
            <person name="Postec A."/>
        </authorList>
    </citation>
    <scope>NUCLEOTIDE SEQUENCE [LARGE SCALE GENOMIC DNA]</scope>
    <source>
        <strain evidence="2">70B-A</strain>
    </source>
</reference>
<proteinExistence type="predicted"/>
<dbReference type="Pfam" id="PF07833">
    <property type="entry name" value="Cu_amine_oxidN1"/>
    <property type="match status" value="1"/>
</dbReference>
<dbReference type="InterPro" id="IPR019606">
    <property type="entry name" value="GerMN"/>
</dbReference>
<dbReference type="SMART" id="SM00909">
    <property type="entry name" value="Germane"/>
    <property type="match status" value="1"/>
</dbReference>
<dbReference type="Pfam" id="PF10646">
    <property type="entry name" value="Germane"/>
    <property type="match status" value="1"/>
</dbReference>
<gene>
    <name evidence="2" type="ORF">PATL70BA_1176</name>
</gene>
<keyword evidence="3" id="KW-1185">Reference proteome</keyword>
<name>A0A3P7RWJ1_9FIRM</name>
<dbReference type="RefSeq" id="WP_125136453.1">
    <property type="nucleotide sequence ID" value="NZ_LR130778.1"/>
</dbReference>
<protein>
    <recommendedName>
        <fullName evidence="1">GerMN domain-containing protein</fullName>
    </recommendedName>
</protein>
<dbReference type="KEGG" id="cbar:PATL70BA_1176"/>
<sequence length="418" mass="46725">MKNKRITLTRKSWITMFTVLLALSFLSGTLMGNDLSELIKVYRNTVTVEVDSIPVSTDNFVVDGTTYIPLRAVTELFGKEVGWNALTKVASINEPIYQVDVLSELLPSSVGYEWKYEGFAEYGHKAQLNSILSEPTKRMYMVSGRVDDMSDGESTKDFSIELTYTINGNSLIQTKTEEVMMDSKYDQLTLIQTPLVVGTYWTENVRDQGGVLQTISGQIMKAEVKDTGLKEYTVLHKQQGSDYYEQRVIRENIGVVSFEKLFELGDEPFTAGYFLSSAMNMTQNDVTLYFPNLDAQKVWKEVRTLTVYDNEIAKASILGLIEGTNSSTLSPSIPDGTRLLSINLENGLCTVDFSRAFVENHPGGSAGELMTLGSIVNTLTEFPEIERVQILVEGQVIETIGNISLEEPLYRFEDLIGN</sequence>
<organism evidence="2 3">
    <name type="scientific">Petrocella atlantisensis</name>
    <dbReference type="NCBI Taxonomy" id="2173034"/>
    <lineage>
        <taxon>Bacteria</taxon>
        <taxon>Bacillati</taxon>
        <taxon>Bacillota</taxon>
        <taxon>Clostridia</taxon>
        <taxon>Lachnospirales</taxon>
        <taxon>Vallitaleaceae</taxon>
        <taxon>Petrocella</taxon>
    </lineage>
</organism>
<dbReference type="EMBL" id="LR130778">
    <property type="protein sequence ID" value="VDN47052.1"/>
    <property type="molecule type" value="Genomic_DNA"/>
</dbReference>